<dbReference type="Pfam" id="PF10103">
    <property type="entry name" value="Zincin_2"/>
    <property type="match status" value="1"/>
</dbReference>
<dbReference type="PANTHER" id="PTHR39420">
    <property type="match status" value="1"/>
</dbReference>
<protein>
    <submittedName>
        <fullName evidence="1">Putative hydrolase</fullName>
    </submittedName>
</protein>
<gene>
    <name evidence="1" type="ORF">SAMN04489750_0436</name>
</gene>
<dbReference type="InterPro" id="IPR042271">
    <property type="entry name" value="Zinicin_2_N"/>
</dbReference>
<organism evidence="1 2">
    <name type="scientific">Branchiibius hedensis</name>
    <dbReference type="NCBI Taxonomy" id="672460"/>
    <lineage>
        <taxon>Bacteria</taxon>
        <taxon>Bacillati</taxon>
        <taxon>Actinomycetota</taxon>
        <taxon>Actinomycetes</taxon>
        <taxon>Micrococcales</taxon>
        <taxon>Dermacoccaceae</taxon>
        <taxon>Branchiibius</taxon>
    </lineage>
</organism>
<sequence>MSNSPLEPSGPEEPPDLAEVLRSLMNGDFGANPEMADALKQMGLENIDPAMMQMVGAQIQAMMSGSADDGSFNVELATDVARKQVSAAGDASVTVGTQRDVEQVVQVANLWLDEVTDFPVSGSAAAASRAEWVETTMPAWRGLVEPVAQGVSGAIRSAMQEQFRSFGSEDLSQLGLPAGLDPSMVMGQMEPIVGRMSAAMFGMQVGQAVGALAGDLVTGTEVGLPLVPDGTVMILPANVSAFAEGLHVDAGEVHLYLAVREAARMRLFQSVGWVGPALIAAVQKYAGDISIDTEAIERAVREADTTDPAQLQGVLQDSLFSPTPSEAQQGALAHLELLLALVEGWVDEVSERAVQPHLPNLAALSEAVRRRRASGGPAERVFASLVGLQLRPRLMREAAALFTAVEDAEGAAGRDETWKHPDFVPTAAELPDPAGYLARRTGGAAPTRDAVDDALDALLAQGTAEWEAEGDDPQAPDTPS</sequence>
<dbReference type="GO" id="GO:0016787">
    <property type="term" value="F:hydrolase activity"/>
    <property type="evidence" value="ECO:0007669"/>
    <property type="project" value="UniProtKB-KW"/>
</dbReference>
<dbReference type="Proteomes" id="UP000250028">
    <property type="component" value="Unassembled WGS sequence"/>
</dbReference>
<evidence type="ECO:0000313" key="1">
    <source>
        <dbReference type="EMBL" id="SSA33164.1"/>
    </source>
</evidence>
<dbReference type="InterPro" id="IPR018766">
    <property type="entry name" value="Zinicin_2"/>
</dbReference>
<dbReference type="OrthoDB" id="8478472at2"/>
<dbReference type="AlphaFoldDB" id="A0A2Y8ZMZ3"/>
<dbReference type="RefSeq" id="WP_109683895.1">
    <property type="nucleotide sequence ID" value="NZ_QGDN01000001.1"/>
</dbReference>
<dbReference type="EMBL" id="UESZ01000001">
    <property type="protein sequence ID" value="SSA33164.1"/>
    <property type="molecule type" value="Genomic_DNA"/>
</dbReference>
<keyword evidence="2" id="KW-1185">Reference proteome</keyword>
<keyword evidence="1" id="KW-0378">Hydrolase</keyword>
<name>A0A2Y8ZMZ3_9MICO</name>
<reference evidence="2" key="1">
    <citation type="submission" date="2016-10" db="EMBL/GenBank/DDBJ databases">
        <authorList>
            <person name="Varghese N."/>
            <person name="Submissions S."/>
        </authorList>
    </citation>
    <scope>NUCLEOTIDE SEQUENCE [LARGE SCALE GENOMIC DNA]</scope>
    <source>
        <strain evidence="2">DSM 22951</strain>
    </source>
</reference>
<dbReference type="Gene3D" id="1.20.150.30">
    <property type="entry name" value="Zincin-like metallopeptidase, N-terminal domain"/>
    <property type="match status" value="1"/>
</dbReference>
<accession>A0A2Y8ZMZ3</accession>
<proteinExistence type="predicted"/>
<dbReference type="PANTHER" id="PTHR39420:SF2">
    <property type="entry name" value="HYDROLASE"/>
    <property type="match status" value="1"/>
</dbReference>
<dbReference type="SUPFAM" id="SSF55486">
    <property type="entry name" value="Metalloproteases ('zincins'), catalytic domain"/>
    <property type="match status" value="1"/>
</dbReference>
<evidence type="ECO:0000313" key="2">
    <source>
        <dbReference type="Proteomes" id="UP000250028"/>
    </source>
</evidence>
<dbReference type="NCBIfam" id="TIGR03624">
    <property type="entry name" value="putative hydrolase"/>
    <property type="match status" value="1"/>
</dbReference>